<name>A0A2I1CEN9_ASPN1</name>
<gene>
    <name evidence="1" type="ORF">P174DRAFT_151946</name>
</gene>
<sequence>MTVKPTHPYMICLIVSSKCGRRCEKCAKAHVIYTPLPDAVLQSLPHLLHRKSHLERESRRFLKELRIFSCTRLHHAGLTLVAYSMHSMLHRRLPFTALHLPPICRGIEISSHIEGMSSPQQSVDAKEELTIIHCSLLSSTYDHRVWKNRASRPLSRT</sequence>
<dbReference type="AlphaFoldDB" id="A0A2I1CEN9"/>
<dbReference type="VEuPathDB" id="FungiDB:P174DRAFT_151946"/>
<dbReference type="Proteomes" id="UP000234474">
    <property type="component" value="Unassembled WGS sequence"/>
</dbReference>
<reference evidence="2" key="1">
    <citation type="journal article" date="2018" name="Proc. Natl. Acad. Sci. U.S.A.">
        <title>Linking secondary metabolites to gene clusters through genome sequencing of six diverse Aspergillus species.</title>
        <authorList>
            <person name="Kaerboelling I."/>
            <person name="Vesth T.C."/>
            <person name="Frisvad J.C."/>
            <person name="Nybo J.L."/>
            <person name="Theobald S."/>
            <person name="Kuo A."/>
            <person name="Bowyer P."/>
            <person name="Matsuda Y."/>
            <person name="Mondo S."/>
            <person name="Lyhne E.K."/>
            <person name="Kogle M.E."/>
            <person name="Clum A."/>
            <person name="Lipzen A."/>
            <person name="Salamov A."/>
            <person name="Ngan C.Y."/>
            <person name="Daum C."/>
            <person name="Chiniquy J."/>
            <person name="Barry K."/>
            <person name="LaButti K."/>
            <person name="Haridas S."/>
            <person name="Simmons B.A."/>
            <person name="Magnuson J.K."/>
            <person name="Mortensen U.H."/>
            <person name="Larsen T.O."/>
            <person name="Grigoriev I.V."/>
            <person name="Baker S.E."/>
            <person name="Andersen M.R."/>
        </authorList>
    </citation>
    <scope>NUCLEOTIDE SEQUENCE [LARGE SCALE GENOMIC DNA]</scope>
    <source>
        <strain evidence="2">IBT 16806</strain>
    </source>
</reference>
<organism evidence="1 2">
    <name type="scientific">Aspergillus novofumigatus (strain IBT 16806)</name>
    <dbReference type="NCBI Taxonomy" id="1392255"/>
    <lineage>
        <taxon>Eukaryota</taxon>
        <taxon>Fungi</taxon>
        <taxon>Dikarya</taxon>
        <taxon>Ascomycota</taxon>
        <taxon>Pezizomycotina</taxon>
        <taxon>Eurotiomycetes</taxon>
        <taxon>Eurotiomycetidae</taxon>
        <taxon>Eurotiales</taxon>
        <taxon>Aspergillaceae</taxon>
        <taxon>Aspergillus</taxon>
        <taxon>Aspergillus subgen. Fumigati</taxon>
    </lineage>
</organism>
<evidence type="ECO:0000313" key="2">
    <source>
        <dbReference type="Proteomes" id="UP000234474"/>
    </source>
</evidence>
<evidence type="ECO:0000313" key="1">
    <source>
        <dbReference type="EMBL" id="PKX96080.1"/>
    </source>
</evidence>
<keyword evidence="2" id="KW-1185">Reference proteome</keyword>
<comment type="caution">
    <text evidence="1">The sequence shown here is derived from an EMBL/GenBank/DDBJ whole genome shotgun (WGS) entry which is preliminary data.</text>
</comment>
<accession>A0A2I1CEN9</accession>
<protein>
    <submittedName>
        <fullName evidence="1">Uncharacterized protein</fullName>
    </submittedName>
</protein>
<proteinExistence type="predicted"/>
<dbReference type="EMBL" id="MSZS01000003">
    <property type="protein sequence ID" value="PKX96080.1"/>
    <property type="molecule type" value="Genomic_DNA"/>
</dbReference>